<protein>
    <recommendedName>
        <fullName evidence="2">GEVED domain-containing protein</fullName>
    </recommendedName>
</protein>
<gene>
    <name evidence="3" type="ORF">HMPREF9140_00952</name>
</gene>
<dbReference type="InterPro" id="IPR045474">
    <property type="entry name" value="GEVED"/>
</dbReference>
<dbReference type="eggNOG" id="COG1572">
    <property type="taxonomic scope" value="Bacteria"/>
</dbReference>
<proteinExistence type="predicted"/>
<feature type="signal peptide" evidence="1">
    <location>
        <begin position="1"/>
        <end position="21"/>
    </location>
</feature>
<dbReference type="STRING" id="883158.HMPREF9140_00952"/>
<dbReference type="eggNOG" id="COG3227">
    <property type="taxonomic scope" value="Bacteria"/>
</dbReference>
<evidence type="ECO:0000256" key="1">
    <source>
        <dbReference type="SAM" id="SignalP"/>
    </source>
</evidence>
<accession>H1Q238</accession>
<feature type="chain" id="PRO_5003553694" description="GEVED domain-containing protein" evidence="1">
    <location>
        <begin position="22"/>
        <end position="885"/>
    </location>
</feature>
<reference evidence="3 4" key="1">
    <citation type="submission" date="2011-12" db="EMBL/GenBank/DDBJ databases">
        <title>The Genome Sequence of Prevotella micans F0438.</title>
        <authorList>
            <consortium name="The Broad Institute Genome Sequencing Platform"/>
            <person name="Earl A."/>
            <person name="Ward D."/>
            <person name="Feldgarden M."/>
            <person name="Gevers D."/>
            <person name="Izard J."/>
            <person name="Baranova O.V."/>
            <person name="Blanton J.M."/>
            <person name="Wade W.G."/>
            <person name="Dewhirst F.E."/>
            <person name="Young S.K."/>
            <person name="Zeng Q."/>
            <person name="Gargeya S."/>
            <person name="Fitzgerald M."/>
            <person name="Haas B."/>
            <person name="Abouelleil A."/>
            <person name="Alvarado L."/>
            <person name="Arachchi H.M."/>
            <person name="Berlin A."/>
            <person name="Chapman S.B."/>
            <person name="Gearin G."/>
            <person name="Goldberg J."/>
            <person name="Griggs A."/>
            <person name="Gujja S."/>
            <person name="Hansen M."/>
            <person name="Heiman D."/>
            <person name="Howarth C."/>
            <person name="Larimer J."/>
            <person name="Lui A."/>
            <person name="MacDonald P.J.P."/>
            <person name="McCowen C."/>
            <person name="Montmayeur A."/>
            <person name="Murphy C."/>
            <person name="Neiman D."/>
            <person name="Pearson M."/>
            <person name="Priest M."/>
            <person name="Roberts A."/>
            <person name="Saif S."/>
            <person name="Shea T."/>
            <person name="Sisk P."/>
            <person name="Stolte C."/>
            <person name="Sykes S."/>
            <person name="Wortman J."/>
            <person name="Nusbaum C."/>
            <person name="Birren B."/>
        </authorList>
    </citation>
    <scope>NUCLEOTIDE SEQUENCE [LARGE SCALE GENOMIC DNA]</scope>
    <source>
        <strain evidence="3 4">F0438</strain>
    </source>
</reference>
<dbReference type="HOGENOM" id="CLU_325671_0_0_10"/>
<name>H1Q238_9BACT</name>
<sequence>MKKLVIFITAIAFLCPDSAIAGDNPVSHRINIEMSGVSQSSVTGDLPCPPNTVHSETYNPKARMKGINRSDLGYVGGKTRCYQMFSDNSYVVRGIQVFGLFANEQFRAETERLHADEDGNMTVPVRLEVAFWKIGPTGYPDEKVYSEEVDIIGQKTAATWGTKGAADEGFIYAFKIDLKEKVRMESGFVSVCAVDMGNNPKSSFALIHDSEVQNPGLISFDKEGQQTRWYNGGFNYCFLGDQNEPLAQKGLKFSRMLGPSPTERGKFAKVQVELRNYGTSNISDAMLELYENDRLLYTEHVDATIFSGDTYKYTFKNRVNCSTNGVHNFMLKNITPGDEQLAQQTISFFTNNFTGVCDSHSNFEGSSKYIKKVKVGTIDNESGWSKYSDFTGMKTEIKPGETLTMTVERVTRKGDFMKLWVDWNNNGLFDDEGEFIGYVSKNTIDIKIPENICTEPGDKCMRIILSNQDVPSFGAYTYGETEDYTLTVARLSKSPVMVVGSKEFSLSMNVNESTDQTLTIRNDGEEELCGKITLDFHLPLSPDIKPVYKAPAIVNLSSAKPRIQVSENLFKTPGSPQSNDFTLTYAGTYNSNVGSDNVYVSFAQSFPGRMLAGIDGMMLSSIDVYIASPARKSFVVVWKGQTQNISGEELLRQQFTPKANSWNHIVLDNPVHISGEDMWIGVAFEGCKGINYLIGIDRGPATIGFGDKISVEKSPYWWSLADLGTNGNLLIRGNITGRRTSALSWLSIDDDEFVIAPRQSKNIKLHLATNGLQNNFYEARLKVTSNDPLVSLLKIPVFLNSIDPTGISLLEGISEPIFRITSSERLETLTDKAVSYIALFSMSGAMLDIKYGARIINIGHLKKGLYVVKAVYEDNTSSSGKIIIK</sequence>
<keyword evidence="1" id="KW-0732">Signal</keyword>
<dbReference type="EMBL" id="AGWK01000028">
    <property type="protein sequence ID" value="EHO71212.1"/>
    <property type="molecule type" value="Genomic_DNA"/>
</dbReference>
<dbReference type="Proteomes" id="UP000016023">
    <property type="component" value="Unassembled WGS sequence"/>
</dbReference>
<evidence type="ECO:0000259" key="2">
    <source>
        <dbReference type="Pfam" id="PF20009"/>
    </source>
</evidence>
<dbReference type="PATRIC" id="fig|883158.3.peg.960"/>
<dbReference type="AlphaFoldDB" id="H1Q238"/>
<feature type="domain" description="GEVED" evidence="2">
    <location>
        <begin position="417"/>
        <end position="487"/>
    </location>
</feature>
<comment type="caution">
    <text evidence="3">The sequence shown here is derived from an EMBL/GenBank/DDBJ whole genome shotgun (WGS) entry which is preliminary data.</text>
</comment>
<evidence type="ECO:0000313" key="4">
    <source>
        <dbReference type="Proteomes" id="UP000016023"/>
    </source>
</evidence>
<dbReference type="RefSeq" id="WP_006952136.1">
    <property type="nucleotide sequence ID" value="NZ_JH594522.1"/>
</dbReference>
<keyword evidence="4" id="KW-1185">Reference proteome</keyword>
<dbReference type="Pfam" id="PF20009">
    <property type="entry name" value="GEVED"/>
    <property type="match status" value="1"/>
</dbReference>
<organism evidence="3 4">
    <name type="scientific">Prevotella micans F0438</name>
    <dbReference type="NCBI Taxonomy" id="883158"/>
    <lineage>
        <taxon>Bacteria</taxon>
        <taxon>Pseudomonadati</taxon>
        <taxon>Bacteroidota</taxon>
        <taxon>Bacteroidia</taxon>
        <taxon>Bacteroidales</taxon>
        <taxon>Prevotellaceae</taxon>
        <taxon>Prevotella</taxon>
    </lineage>
</organism>
<evidence type="ECO:0000313" key="3">
    <source>
        <dbReference type="EMBL" id="EHO71212.1"/>
    </source>
</evidence>